<evidence type="ECO:0000256" key="8">
    <source>
        <dbReference type="ARBA" id="ARBA00045867"/>
    </source>
</evidence>
<keyword evidence="10" id="KW-0067">ATP-binding</keyword>
<comment type="function">
    <text evidence="8">Catalyzes the conversion of 3'-phosphate to a 2',3'-cyclic phosphodiester at the end of RNA. The mechanism of action of the enzyme occurs in 3 steps: (A) adenylation of the enzyme by ATP; (B) transfer of adenylate to an RNA-N3'P to produce RNA-N3'PP5'A; (C) and attack of the adjacent 2'-hydroxyl on the 3'-phosphorus in the diester linkage to produce the cyclic end product. Likely functions in some aspects of cellular RNA processing. Function plays an important role in regulating axon regeneration by inhibiting central nervous system (CNS) axon regeneration following optic nerve injury.</text>
</comment>
<dbReference type="EMBL" id="KK121492">
    <property type="protein sequence ID" value="KFM80604.1"/>
    <property type="molecule type" value="Genomic_DNA"/>
</dbReference>
<dbReference type="PIRSF" id="PIRSF005378">
    <property type="entry name" value="RNA3'_term_phos_cycl_euk"/>
    <property type="match status" value="1"/>
</dbReference>
<evidence type="ECO:0000256" key="5">
    <source>
        <dbReference type="ARBA" id="ARBA00022741"/>
    </source>
</evidence>
<dbReference type="OrthoDB" id="25029at2759"/>
<dbReference type="InterPro" id="IPR013791">
    <property type="entry name" value="RNA3'-term_phos_cycl_insert"/>
</dbReference>
<evidence type="ECO:0000313" key="13">
    <source>
        <dbReference type="EMBL" id="KFM80604.1"/>
    </source>
</evidence>
<dbReference type="PANTHER" id="PTHR11096:SF0">
    <property type="entry name" value="RNA 3'-TERMINAL PHOSPHATE CYCLASE"/>
    <property type="match status" value="1"/>
</dbReference>
<dbReference type="FunFam" id="3.30.360.20:FF:000002">
    <property type="entry name" value="RNA terminal phosphate cyclase-like 1"/>
    <property type="match status" value="1"/>
</dbReference>
<evidence type="ECO:0000256" key="4">
    <source>
        <dbReference type="ARBA" id="ARBA00022598"/>
    </source>
</evidence>
<dbReference type="PROSITE" id="PS01287">
    <property type="entry name" value="RTC"/>
    <property type="match status" value="1"/>
</dbReference>
<evidence type="ECO:0000256" key="6">
    <source>
        <dbReference type="ARBA" id="ARBA00024481"/>
    </source>
</evidence>
<dbReference type="GO" id="GO:0006396">
    <property type="term" value="P:RNA processing"/>
    <property type="evidence" value="ECO:0007669"/>
    <property type="project" value="InterPro"/>
</dbReference>
<dbReference type="GO" id="GO:0003963">
    <property type="term" value="F:RNA-3'-phosphate cyclase activity"/>
    <property type="evidence" value="ECO:0007669"/>
    <property type="project" value="UniProtKB-EC"/>
</dbReference>
<dbReference type="GO" id="GO:0005524">
    <property type="term" value="F:ATP binding"/>
    <property type="evidence" value="ECO:0007669"/>
    <property type="project" value="UniProtKB-KW"/>
</dbReference>
<evidence type="ECO:0000256" key="2">
    <source>
        <dbReference type="ARBA" id="ARBA00012725"/>
    </source>
</evidence>
<feature type="domain" description="RNA 3'-terminal phosphate cyclase insert" evidence="12">
    <location>
        <begin position="188"/>
        <end position="286"/>
    </location>
</feature>
<dbReference type="InterPro" id="IPR017770">
    <property type="entry name" value="RNA3'_term_phos_cyc_type_1"/>
</dbReference>
<dbReference type="InterPro" id="IPR037136">
    <property type="entry name" value="RNA3'_phos_cyclase_dom_sf"/>
</dbReference>
<organism evidence="13 14">
    <name type="scientific">Stegodyphus mimosarum</name>
    <name type="common">African social velvet spider</name>
    <dbReference type="NCBI Taxonomy" id="407821"/>
    <lineage>
        <taxon>Eukaryota</taxon>
        <taxon>Metazoa</taxon>
        <taxon>Ecdysozoa</taxon>
        <taxon>Arthropoda</taxon>
        <taxon>Chelicerata</taxon>
        <taxon>Arachnida</taxon>
        <taxon>Araneae</taxon>
        <taxon>Araneomorphae</taxon>
        <taxon>Entelegynae</taxon>
        <taxon>Eresoidea</taxon>
        <taxon>Eresidae</taxon>
        <taxon>Stegodyphus</taxon>
    </lineage>
</organism>
<name>A0A087UTB5_STEMI</name>
<evidence type="ECO:0000256" key="7">
    <source>
        <dbReference type="ARBA" id="ARBA00032543"/>
    </source>
</evidence>
<dbReference type="Pfam" id="PF05189">
    <property type="entry name" value="RTC_insert"/>
    <property type="match status" value="1"/>
</dbReference>
<dbReference type="SUPFAM" id="SSF55205">
    <property type="entry name" value="EPT/RTPC-like"/>
    <property type="match status" value="2"/>
</dbReference>
<dbReference type="HAMAP" id="MF_00200">
    <property type="entry name" value="RTC"/>
    <property type="match status" value="1"/>
</dbReference>
<feature type="active site" description="Tele-AMP-histidine intermediate" evidence="9">
    <location>
        <position position="321"/>
    </location>
</feature>
<keyword evidence="14" id="KW-1185">Reference proteome</keyword>
<reference evidence="13 14" key="1">
    <citation type="submission" date="2013-11" db="EMBL/GenBank/DDBJ databases">
        <title>Genome sequencing of Stegodyphus mimosarum.</title>
        <authorList>
            <person name="Bechsgaard J."/>
        </authorList>
    </citation>
    <scope>NUCLEOTIDE SEQUENCE [LARGE SCALE GENOMIC DNA]</scope>
</reference>
<feature type="binding site" evidence="10">
    <location>
        <position position="104"/>
    </location>
    <ligand>
        <name>ATP</name>
        <dbReference type="ChEBI" id="CHEBI:30616"/>
    </ligand>
</feature>
<evidence type="ECO:0000256" key="1">
    <source>
        <dbReference type="ARBA" id="ARBA00009206"/>
    </source>
</evidence>
<dbReference type="AlphaFoldDB" id="A0A087UTB5"/>
<sequence length="359" mass="38142">MSQDVIKIDGGLMEGGGQILRMAVAFSALLKKPINVYNIRAGRSTPGLRPQHLAGLNLVRDLCNGNLIGAEVGSTEITFHPSAIVAGKYSADPGTAGSVMLLFQVSFPCLLFANGPSELHFRGGTNADMAPQIDHTIMVFKPLIEKLGAKFNCYIRKRGYYPKGGGEVVISVTPVSKHLNPIELLKPAEVVDIKGRSFVAGVLPVKVAHGMADAASRCLRAAFPGIPMKIDRVKESPQEAEGNGSGIVLVAKTASGCLIGGSALGKRGVQADAVGETAAKEILEDVQNQACVDRHVQDQLVIFMALAKGQSKVVIGKPTLHTETAIYIAELMTEAKFNIHQDETGQYSIMECTGIGLER</sequence>
<dbReference type="InterPro" id="IPR013792">
    <property type="entry name" value="RNA3'P_cycl/enolpyr_Trfase_a/b"/>
</dbReference>
<dbReference type="NCBIfam" id="TIGR03399">
    <property type="entry name" value="RNA_3prim_cycl"/>
    <property type="match status" value="1"/>
</dbReference>
<evidence type="ECO:0000313" key="14">
    <source>
        <dbReference type="Proteomes" id="UP000054359"/>
    </source>
</evidence>
<keyword evidence="5 10" id="KW-0547">Nucleotide-binding</keyword>
<dbReference type="Pfam" id="PF01137">
    <property type="entry name" value="RTC"/>
    <property type="match status" value="1"/>
</dbReference>
<evidence type="ECO:0000259" key="12">
    <source>
        <dbReference type="Pfam" id="PF05189"/>
    </source>
</evidence>
<dbReference type="GO" id="GO:0005634">
    <property type="term" value="C:nucleus"/>
    <property type="evidence" value="ECO:0007669"/>
    <property type="project" value="TreeGrafter"/>
</dbReference>
<evidence type="ECO:0000256" key="9">
    <source>
        <dbReference type="PIRSR" id="PIRSR005378-1"/>
    </source>
</evidence>
<gene>
    <name evidence="13" type="ORF">X975_10049</name>
</gene>
<dbReference type="Gene3D" id="3.30.360.20">
    <property type="entry name" value="RNA 3'-terminal phosphate cyclase, insert domain"/>
    <property type="match status" value="1"/>
</dbReference>
<comment type="similarity">
    <text evidence="1">Belongs to the RNA 3'-terminal cyclase family. Type 1 subfamily.</text>
</comment>
<dbReference type="Proteomes" id="UP000054359">
    <property type="component" value="Unassembled WGS sequence"/>
</dbReference>
<proteinExistence type="inferred from homology"/>
<dbReference type="OMA" id="WSPPIDY"/>
<dbReference type="InterPro" id="IPR000228">
    <property type="entry name" value="RNA3'_term_phos_cyc"/>
</dbReference>
<feature type="domain" description="RNA 3'-terminal phosphate cyclase" evidence="11">
    <location>
        <begin position="13"/>
        <end position="339"/>
    </location>
</feature>
<dbReference type="SUPFAM" id="SSF52913">
    <property type="entry name" value="RNA 3'-terminal phosphate cyclase, RPTC, insert domain"/>
    <property type="match status" value="1"/>
</dbReference>
<evidence type="ECO:0000256" key="10">
    <source>
        <dbReference type="PIRSR" id="PIRSR005378-2"/>
    </source>
</evidence>
<dbReference type="EC" id="6.5.1.4" evidence="2"/>
<dbReference type="InterPro" id="IPR020719">
    <property type="entry name" value="RNA3'_term_phos_cycl-like_CS"/>
</dbReference>
<comment type="catalytic activity">
    <reaction evidence="6">
        <text>a 3'-end 3'-phospho-ribonucleotide-RNA + ATP = a 3'-end 2',3'-cyclophospho-ribonucleotide-RNA + AMP + diphosphate</text>
        <dbReference type="Rhea" id="RHEA:23976"/>
        <dbReference type="Rhea" id="RHEA-COMP:10463"/>
        <dbReference type="Rhea" id="RHEA-COMP:10464"/>
        <dbReference type="ChEBI" id="CHEBI:30616"/>
        <dbReference type="ChEBI" id="CHEBI:33019"/>
        <dbReference type="ChEBI" id="CHEBI:83062"/>
        <dbReference type="ChEBI" id="CHEBI:83064"/>
        <dbReference type="ChEBI" id="CHEBI:456215"/>
        <dbReference type="EC" id="6.5.1.4"/>
    </reaction>
</comment>
<evidence type="ECO:0000259" key="11">
    <source>
        <dbReference type="Pfam" id="PF01137"/>
    </source>
</evidence>
<dbReference type="Gene3D" id="3.65.10.20">
    <property type="entry name" value="RNA 3'-terminal phosphate cyclase domain"/>
    <property type="match status" value="1"/>
</dbReference>
<feature type="binding site" evidence="10">
    <location>
        <begin position="295"/>
        <end position="299"/>
    </location>
    <ligand>
        <name>ATP</name>
        <dbReference type="ChEBI" id="CHEBI:30616"/>
    </ligand>
</feature>
<dbReference type="InterPro" id="IPR023797">
    <property type="entry name" value="RNA3'_phos_cyclase_dom"/>
</dbReference>
<accession>A0A087UTB5</accession>
<dbReference type="STRING" id="407821.A0A087UTB5"/>
<feature type="non-terminal residue" evidence="13">
    <location>
        <position position="359"/>
    </location>
</feature>
<evidence type="ECO:0000256" key="3">
    <source>
        <dbReference type="ARBA" id="ARBA00021428"/>
    </source>
</evidence>
<dbReference type="PANTHER" id="PTHR11096">
    <property type="entry name" value="RNA 3' TERMINAL PHOSPHATE CYCLASE"/>
    <property type="match status" value="1"/>
</dbReference>
<keyword evidence="4" id="KW-0436">Ligase</keyword>
<dbReference type="InterPro" id="IPR036553">
    <property type="entry name" value="RPTC_insert"/>
</dbReference>
<protein>
    <recommendedName>
        <fullName evidence="3">RNA 3'-terminal phosphate cyclase</fullName>
        <ecNumber evidence="2">6.5.1.4</ecNumber>
    </recommendedName>
    <alternativeName>
        <fullName evidence="7">RNA terminal phosphate cyclase domain-containing protein 1</fullName>
    </alternativeName>
</protein>